<evidence type="ECO:0000313" key="10">
    <source>
        <dbReference type="EMBL" id="QNN55779.1"/>
    </source>
</evidence>
<comment type="function">
    <text evidence="6">Component of the tartrate utilization system and may allow entry of tartrate and tartrate dehydrogenase.</text>
</comment>
<feature type="transmembrane region" description="Helical" evidence="8">
    <location>
        <begin position="380"/>
        <end position="402"/>
    </location>
</feature>
<feature type="transmembrane region" description="Helical" evidence="8">
    <location>
        <begin position="155"/>
        <end position="178"/>
    </location>
</feature>
<keyword evidence="11" id="KW-1185">Reference proteome</keyword>
<feature type="transmembrane region" description="Helical" evidence="8">
    <location>
        <begin position="323"/>
        <end position="342"/>
    </location>
</feature>
<evidence type="ECO:0000256" key="5">
    <source>
        <dbReference type="ARBA" id="ARBA00023136"/>
    </source>
</evidence>
<dbReference type="PANTHER" id="PTHR43791:SF36">
    <property type="entry name" value="TRANSPORTER, PUTATIVE (AFU_ORTHOLOGUE AFUA_6G08340)-RELATED"/>
    <property type="match status" value="1"/>
</dbReference>
<proteinExistence type="predicted"/>
<sequence length="440" mass="48096">MSVNPAIQGPGAVPGDDALEKRTYSKVFWRIVPFLMLCYVIAYLDRVNVGFAKLQMSQDLGFSEAVFGLGAGIFFLGYFFFEVPSNLLLHKVGARVWIARIMITWGILSGCFVFVESVTSFYILRFLLGLAEAGFYPGVILYLTYWYPAHRRARIVAVFMSAIPVAGIFGNPLSGWIMDAFHGVSSMHGWQWMFLIEAVPAVLVGILVLFWLDNSIEKAKWLNAEEKALLQRAVKEDQAAGDKGPHSVKGVFMDSRMWWMAAIYFAFVMGQYAITFWLPTLVKATGVQGNLHIGLLSAIPFLCAIVAMNLFGRSADHRRERRWHLIIPAMMGAIGFAVSASFTQNTAVSLLFLSLAAAGVLTCAPLFWSLPTAFLSGTAAAAGIAAINSVGNIAGFVSPYLIGTLKDMTGSTAIGMYMLSAVLVLGAIGVWLVPKKLVNR</sequence>
<evidence type="ECO:0000256" key="2">
    <source>
        <dbReference type="ARBA" id="ARBA00022448"/>
    </source>
</evidence>
<feature type="transmembrane region" description="Helical" evidence="8">
    <location>
        <begin position="121"/>
        <end position="143"/>
    </location>
</feature>
<feature type="transmembrane region" description="Helical" evidence="8">
    <location>
        <begin position="257"/>
        <end position="279"/>
    </location>
</feature>
<feature type="transmembrane region" description="Helical" evidence="8">
    <location>
        <begin position="291"/>
        <end position="311"/>
    </location>
</feature>
<dbReference type="Pfam" id="PF07690">
    <property type="entry name" value="MFS_1"/>
    <property type="match status" value="1"/>
</dbReference>
<protein>
    <recommendedName>
        <fullName evidence="7">Putative tartrate transporter</fullName>
    </recommendedName>
</protein>
<evidence type="ECO:0000256" key="3">
    <source>
        <dbReference type="ARBA" id="ARBA00022692"/>
    </source>
</evidence>
<feature type="transmembrane region" description="Helical" evidence="8">
    <location>
        <begin position="65"/>
        <end position="84"/>
    </location>
</feature>
<keyword evidence="3 8" id="KW-0812">Transmembrane</keyword>
<evidence type="ECO:0000259" key="9">
    <source>
        <dbReference type="PROSITE" id="PS50850"/>
    </source>
</evidence>
<feature type="transmembrane region" description="Helical" evidence="8">
    <location>
        <begin position="96"/>
        <end position="115"/>
    </location>
</feature>
<dbReference type="KEGG" id="drg:H9K76_14310"/>
<accession>A0A7G9RJK4</accession>
<dbReference type="SUPFAM" id="SSF103473">
    <property type="entry name" value="MFS general substrate transporter"/>
    <property type="match status" value="1"/>
</dbReference>
<gene>
    <name evidence="10" type="ORF">H9K76_14310</name>
</gene>
<dbReference type="InterPro" id="IPR036259">
    <property type="entry name" value="MFS_trans_sf"/>
</dbReference>
<dbReference type="Gene3D" id="1.20.1250.20">
    <property type="entry name" value="MFS general substrate transporter like domains"/>
    <property type="match status" value="2"/>
</dbReference>
<feature type="domain" description="Major facilitator superfamily (MFS) profile" evidence="9">
    <location>
        <begin position="31"/>
        <end position="438"/>
    </location>
</feature>
<evidence type="ECO:0000256" key="1">
    <source>
        <dbReference type="ARBA" id="ARBA00004141"/>
    </source>
</evidence>
<evidence type="ECO:0000256" key="6">
    <source>
        <dbReference type="ARBA" id="ARBA00058119"/>
    </source>
</evidence>
<dbReference type="GO" id="GO:0022857">
    <property type="term" value="F:transmembrane transporter activity"/>
    <property type="evidence" value="ECO:0007669"/>
    <property type="project" value="InterPro"/>
</dbReference>
<dbReference type="RefSeq" id="WP_187596052.1">
    <property type="nucleotide sequence ID" value="NZ_CP060714.1"/>
</dbReference>
<dbReference type="FunFam" id="1.20.1250.20:FF:000018">
    <property type="entry name" value="MFS transporter permease"/>
    <property type="match status" value="1"/>
</dbReference>
<feature type="transmembrane region" description="Helical" evidence="8">
    <location>
        <begin position="348"/>
        <end position="368"/>
    </location>
</feature>
<name>A0A7G9RJK4_9BURK</name>
<organism evidence="10 11">
    <name type="scientific">Diaphorobacter ruginosibacter</name>
    <dbReference type="NCBI Taxonomy" id="1715720"/>
    <lineage>
        <taxon>Bacteria</taxon>
        <taxon>Pseudomonadati</taxon>
        <taxon>Pseudomonadota</taxon>
        <taxon>Betaproteobacteria</taxon>
        <taxon>Burkholderiales</taxon>
        <taxon>Comamonadaceae</taxon>
        <taxon>Diaphorobacter</taxon>
    </lineage>
</organism>
<dbReference type="Proteomes" id="UP000515811">
    <property type="component" value="Chromosome"/>
</dbReference>
<keyword evidence="5 8" id="KW-0472">Membrane</keyword>
<dbReference type="PROSITE" id="PS50850">
    <property type="entry name" value="MFS"/>
    <property type="match status" value="1"/>
</dbReference>
<dbReference type="GO" id="GO:0005886">
    <property type="term" value="C:plasma membrane"/>
    <property type="evidence" value="ECO:0007669"/>
    <property type="project" value="TreeGrafter"/>
</dbReference>
<dbReference type="InterPro" id="IPR011701">
    <property type="entry name" value="MFS"/>
</dbReference>
<dbReference type="EMBL" id="CP060714">
    <property type="protein sequence ID" value="QNN55779.1"/>
    <property type="molecule type" value="Genomic_DNA"/>
</dbReference>
<evidence type="ECO:0000313" key="11">
    <source>
        <dbReference type="Proteomes" id="UP000515811"/>
    </source>
</evidence>
<dbReference type="CDD" id="cd17319">
    <property type="entry name" value="MFS_ExuT_GudP_like"/>
    <property type="match status" value="1"/>
</dbReference>
<evidence type="ECO:0000256" key="4">
    <source>
        <dbReference type="ARBA" id="ARBA00022989"/>
    </source>
</evidence>
<dbReference type="PANTHER" id="PTHR43791">
    <property type="entry name" value="PERMEASE-RELATED"/>
    <property type="match status" value="1"/>
</dbReference>
<keyword evidence="2" id="KW-0813">Transport</keyword>
<feature type="transmembrane region" description="Helical" evidence="8">
    <location>
        <begin position="27"/>
        <end position="45"/>
    </location>
</feature>
<dbReference type="AlphaFoldDB" id="A0A7G9RJK4"/>
<dbReference type="InterPro" id="IPR020846">
    <property type="entry name" value="MFS_dom"/>
</dbReference>
<reference evidence="10 11" key="1">
    <citation type="submission" date="2020-08" db="EMBL/GenBank/DDBJ databases">
        <title>Genome sequence of Diaphorobacter ruginosibacter DSM 27467T.</title>
        <authorList>
            <person name="Hyun D.-W."/>
            <person name="Bae J.-W."/>
        </authorList>
    </citation>
    <scope>NUCLEOTIDE SEQUENCE [LARGE SCALE GENOMIC DNA]</scope>
    <source>
        <strain evidence="10 11">DSM 27467</strain>
    </source>
</reference>
<keyword evidence="4 8" id="KW-1133">Transmembrane helix</keyword>
<evidence type="ECO:0000256" key="7">
    <source>
        <dbReference type="ARBA" id="ARBA00074139"/>
    </source>
</evidence>
<evidence type="ECO:0000256" key="8">
    <source>
        <dbReference type="SAM" id="Phobius"/>
    </source>
</evidence>
<feature type="transmembrane region" description="Helical" evidence="8">
    <location>
        <begin position="414"/>
        <end position="433"/>
    </location>
</feature>
<feature type="transmembrane region" description="Helical" evidence="8">
    <location>
        <begin position="190"/>
        <end position="212"/>
    </location>
</feature>
<dbReference type="FunFam" id="1.20.1250.20:FF:000126">
    <property type="entry name" value="MFS transporter permease"/>
    <property type="match status" value="1"/>
</dbReference>
<comment type="subcellular location">
    <subcellularLocation>
        <location evidence="1">Membrane</location>
        <topology evidence="1">Multi-pass membrane protein</topology>
    </subcellularLocation>
</comment>